<reference evidence="6 7" key="1">
    <citation type="submission" date="2023-09" db="EMBL/GenBank/DDBJ databases">
        <title>Thalassobella suaedae gen. nov., sp. nov., a marine bacterium of the family Flavobacteriaceae isolated from a halophyte Suaeda japonica.</title>
        <authorList>
            <person name="Lee S.Y."/>
            <person name="Hwang C.Y."/>
        </authorList>
    </citation>
    <scope>NUCLEOTIDE SEQUENCE [LARGE SCALE GENOMIC DNA]</scope>
    <source>
        <strain evidence="6 7">HL-DH14</strain>
    </source>
</reference>
<dbReference type="PANTHER" id="PTHR31321:SF57">
    <property type="entry name" value="PECTINESTERASE 53-RELATED"/>
    <property type="match status" value="1"/>
</dbReference>
<evidence type="ECO:0000256" key="3">
    <source>
        <dbReference type="ARBA" id="ARBA00023085"/>
    </source>
</evidence>
<sequence>MKKLSIFLMISLSFVTFFAQGQITNSVTYDFTGTDGANLIAAGQSTDTYLTLSGNYSQHNNDPDSAYGLNAKVDATISIQVSGSVTVRFLGSQYSGLDVKGTASIDGDLGTQVGKVTNDLSDTFDFVYSGLPTTLTFTTVAGSGNDLYLPSIEVIPVQAGKDFSTAEKNIAYYFDMRDQSIITDADPGNVVKEVGLFKIDAGCCNAYSVHSAQHGLNYKTGNIITLQVAGNTKIRLAGDQYSGATVVASVTTGTGAFDITEQPHATSITYPQGTDGGPWVDFVYVGTAGTLSFEATGQNYLPYIELSPIPYEVNLTPWVQKTGTITINGTQIDFTSGSDINEAATVTVSAGTVFSATNESASIEIDLGEAALDSFTPVLTGDIASTSVNGNELTITFSDQSSNPTSYIINISDSAAVVTANPGETYIYNFADGSEMPQTSYTSLRYPTFKTSDGIVTINSNTADEAGQFGFHDGTHGGVFFPGNSFDIIVAGDATVTFIVDRYGSADDAVFEFRDTNGTVIGDIPAQNIAAAIDGVPVNFSYTGPAGTISATLVSAGFPSAEIYLHGMSVENAATVNPSNGKIDVWDFGAEQLDANLYNNQLDEAKINAWYDGSITPGSSNNVLPSFSEGILSWIGGGNDRLRTSNTNLTRYDESLSGVSGYTGRIYVNGAGATGRYMSLTLSEDDEVTVAMLAQSGSGNIHFTYVPDPLAQDDVVNVTTSGSITKVNFVAKAAGSYRIYDDNDKPSYFRIERKDATYKTLAGSVDVTQATGIPSSYEIVFTNEAGKQWSVTPAGGTYSIDLPQDYTYNLSLANANGYVISTANSILLEETTGAFNVAIQQVELYTVSGSITGLGSEISNAVITYTSDPSANTIFVPGPIIDAGASTYTVQLEPNVEYTISAEGVDDFEIVSNTITIGTADQSADIDFTAKPVYNVVINAPGLDATQLSKLELTFNNLNEAGYSYNFTDVTTVVLRDGVYTVDYAGLDEYPIELALTSNLTISGANTSKDLAFNPVKNWSFDDKDILNTDLFYKGLALSGMKNEKAKGHISGVETNTIGVPLNPGEKMIVTYYYSAEFSIDGGASVITTSGSTSNFETVEYIYPGSSAGMVTIACLGSGTTYFTNIAVKPVVAFAAVITVGTDKDYQTINDALNAIAEMDRPNDERVTVLIDPGNYDEMVVINSANITLKNAASVPSIALLNKGVDIDVSAVRITSYYGTGYNYFSQGTDNKWSAEALAVNTSNGYQLYENKSGTTNASYWCATLVVIANGFTAEDIIIENSFNQYISQKESEDTVVITNASPSGGARPKTYGDTSVQDRSLGYVERAAAIGIANGTDKVILNNCRVVGRQDSFFGGSNARVVVYKGAMMGAVDYIFGGMTAVFYQTDFVLNTSDSGSDIGYITAAQQGGGRGYLMYECNVKSAVPGIETASTNWGKPGYFGRPWAATTSEVVFYKTNIDASQNPSYTGQSMIFPEGWRNSLGGESSMMYERSTNELSGEDNSGSRASWSTVLSTDQLTDGTDITTFNFTKGSDNWDPIAELNSLGVNEDVFTSGSSVKVSGYNNRIYVSNVKSNTNINIYSLNGVLVKSLQTKTDTDFNFKSGLWIVIIKDLNGQNALKILVH</sequence>
<evidence type="ECO:0000259" key="5">
    <source>
        <dbReference type="Pfam" id="PF01095"/>
    </source>
</evidence>
<feature type="domain" description="Pectinesterase catalytic" evidence="5">
    <location>
        <begin position="1326"/>
        <end position="1532"/>
    </location>
</feature>
<dbReference type="Proteomes" id="UP001302806">
    <property type="component" value="Chromosome"/>
</dbReference>
<dbReference type="PANTHER" id="PTHR31321">
    <property type="entry name" value="ACYL-COA THIOESTER HYDROLASE YBHC-RELATED"/>
    <property type="match status" value="1"/>
</dbReference>
<dbReference type="Pfam" id="PF01095">
    <property type="entry name" value="Pectinesterase"/>
    <property type="match status" value="1"/>
</dbReference>
<comment type="similarity">
    <text evidence="1">Belongs to the pectinesterase family.</text>
</comment>
<dbReference type="InterPro" id="IPR012334">
    <property type="entry name" value="Pectin_lyas_fold"/>
</dbReference>
<accession>A0ABY9XTG9</accession>
<dbReference type="EMBL" id="CP134537">
    <property type="protein sequence ID" value="WNH09112.1"/>
    <property type="molecule type" value="Genomic_DNA"/>
</dbReference>
<evidence type="ECO:0000256" key="1">
    <source>
        <dbReference type="ARBA" id="ARBA00008891"/>
    </source>
</evidence>
<protein>
    <submittedName>
        <fullName evidence="6">Pectinesterase family protein</fullName>
    </submittedName>
</protein>
<dbReference type="SUPFAM" id="SSF51126">
    <property type="entry name" value="Pectin lyase-like"/>
    <property type="match status" value="1"/>
</dbReference>
<name>A0ABY9XTG9_9FLAO</name>
<proteinExistence type="inferred from homology"/>
<keyword evidence="2" id="KW-0378">Hydrolase</keyword>
<dbReference type="InterPro" id="IPR011050">
    <property type="entry name" value="Pectin_lyase_fold/virulence"/>
</dbReference>
<dbReference type="RefSeq" id="WP_415865638.1">
    <property type="nucleotide sequence ID" value="NZ_CP134537.1"/>
</dbReference>
<keyword evidence="3" id="KW-0063">Aspartyl esterase</keyword>
<evidence type="ECO:0000256" key="4">
    <source>
        <dbReference type="SAM" id="SignalP"/>
    </source>
</evidence>
<evidence type="ECO:0000256" key="2">
    <source>
        <dbReference type="ARBA" id="ARBA00022801"/>
    </source>
</evidence>
<evidence type="ECO:0000313" key="7">
    <source>
        <dbReference type="Proteomes" id="UP001302806"/>
    </source>
</evidence>
<feature type="signal peptide" evidence="4">
    <location>
        <begin position="1"/>
        <end position="19"/>
    </location>
</feature>
<organism evidence="6 7">
    <name type="scientific">Thalassobellus suaedae</name>
    <dbReference type="NCBI Taxonomy" id="3074124"/>
    <lineage>
        <taxon>Bacteria</taxon>
        <taxon>Pseudomonadati</taxon>
        <taxon>Bacteroidota</taxon>
        <taxon>Flavobacteriia</taxon>
        <taxon>Flavobacteriales</taxon>
        <taxon>Flavobacteriaceae</taxon>
        <taxon>Thalassobellus</taxon>
    </lineage>
</organism>
<evidence type="ECO:0000313" key="6">
    <source>
        <dbReference type="EMBL" id="WNH09112.1"/>
    </source>
</evidence>
<keyword evidence="4" id="KW-0732">Signal</keyword>
<gene>
    <name evidence="6" type="ORF">RHP51_19180</name>
</gene>
<feature type="chain" id="PRO_5046055806" evidence="4">
    <location>
        <begin position="20"/>
        <end position="1624"/>
    </location>
</feature>
<dbReference type="InterPro" id="IPR000070">
    <property type="entry name" value="Pectinesterase_cat"/>
</dbReference>
<dbReference type="Gene3D" id="2.160.20.10">
    <property type="entry name" value="Single-stranded right-handed beta-helix, Pectin lyase-like"/>
    <property type="match status" value="1"/>
</dbReference>